<reference evidence="1" key="1">
    <citation type="submission" date="2023-01" db="EMBL/GenBank/DDBJ databases">
        <title>Long-Read Genome Assembly and Gene Model Annotations for the Rodent Malaria Parasite Plasmodium yoelii 17XNL.</title>
        <authorList>
            <person name="Mitchell G.J."/>
            <person name="Sebastian A."/>
            <person name="Albert I."/>
            <person name="Lindner S.E."/>
        </authorList>
    </citation>
    <scope>NUCLEOTIDE SEQUENCE</scope>
    <source>
        <strain evidence="1">17XNL clone 1.1</strain>
    </source>
</reference>
<dbReference type="EMBL" id="CP115527">
    <property type="protein sequence ID" value="WBY55141.1"/>
    <property type="molecule type" value="Genomic_DNA"/>
</dbReference>
<gene>
    <name evidence="1" type="ORF">Py17XNL_000303776</name>
</gene>
<protein>
    <submittedName>
        <fullName evidence="1">Uncharacterized protein</fullName>
    </submittedName>
</protein>
<evidence type="ECO:0000313" key="2">
    <source>
        <dbReference type="Proteomes" id="UP001054126"/>
    </source>
</evidence>
<dbReference type="Proteomes" id="UP001054126">
    <property type="component" value="Chromosome 3"/>
</dbReference>
<evidence type="ECO:0000313" key="1">
    <source>
        <dbReference type="EMBL" id="WBY55141.1"/>
    </source>
</evidence>
<organism evidence="1 2">
    <name type="scientific">Plasmodium yoelii yoelii</name>
    <dbReference type="NCBI Taxonomy" id="73239"/>
    <lineage>
        <taxon>Eukaryota</taxon>
        <taxon>Sar</taxon>
        <taxon>Alveolata</taxon>
        <taxon>Apicomplexa</taxon>
        <taxon>Aconoidasida</taxon>
        <taxon>Haemosporida</taxon>
        <taxon>Plasmodiidae</taxon>
        <taxon>Plasmodium</taxon>
        <taxon>Plasmodium (Vinckeia)</taxon>
    </lineage>
</organism>
<dbReference type="AlphaFoldDB" id="A0AAF0B1R2"/>
<proteinExistence type="predicted"/>
<name>A0AAF0B1R2_PLAYO</name>
<sequence length="88" mass="9363">MFKNYAIPKKIGIAPSINKTGINLLVIEELDDVTSELDSGFNSDSCANNCPKLSPSSPEIPTGVCPRFCFVSSDGGDKASLHSFLKPS</sequence>
<accession>A0AAF0B1R2</accession>